<feature type="non-terminal residue" evidence="1">
    <location>
        <position position="62"/>
    </location>
</feature>
<name>A0A8H6EDW3_9HELO</name>
<dbReference type="EMBL" id="JABFCT010000021">
    <property type="protein sequence ID" value="KAF5868561.1"/>
    <property type="molecule type" value="Genomic_DNA"/>
</dbReference>
<comment type="caution">
    <text evidence="1">The sequence shown here is derived from an EMBL/GenBank/DDBJ whole genome shotgun (WGS) entry which is preliminary data.</text>
</comment>
<dbReference type="OrthoDB" id="10388937at2759"/>
<dbReference type="GeneID" id="59266218"/>
<dbReference type="RefSeq" id="XP_037187510.1">
    <property type="nucleotide sequence ID" value="XM_037342526.1"/>
</dbReference>
<protein>
    <submittedName>
        <fullName evidence="1">Uncharacterized protein</fullName>
    </submittedName>
</protein>
<evidence type="ECO:0000313" key="1">
    <source>
        <dbReference type="EMBL" id="KAF5868561.1"/>
    </source>
</evidence>
<keyword evidence="2" id="KW-1185">Reference proteome</keyword>
<gene>
    <name evidence="1" type="ORF">Bfra_012208</name>
</gene>
<dbReference type="Proteomes" id="UP000531561">
    <property type="component" value="Unassembled WGS sequence"/>
</dbReference>
<proteinExistence type="predicted"/>
<reference evidence="1 2" key="1">
    <citation type="journal article" date="2020" name="Phytopathology">
        <title>A high-quality genome resource of Botrytis fragariae, a new and rapidly spreading fungal pathogen causing strawberry gray mold in the U.S.A.</title>
        <authorList>
            <person name="Wu Y."/>
            <person name="Saski C.A."/>
            <person name="Schnabel G."/>
            <person name="Xiao S."/>
            <person name="Hu M."/>
        </authorList>
    </citation>
    <scope>NUCLEOTIDE SEQUENCE [LARGE SCALE GENOMIC DNA]</scope>
    <source>
        <strain evidence="1 2">BVB16</strain>
    </source>
</reference>
<organism evidence="1 2">
    <name type="scientific">Botrytis fragariae</name>
    <dbReference type="NCBI Taxonomy" id="1964551"/>
    <lineage>
        <taxon>Eukaryota</taxon>
        <taxon>Fungi</taxon>
        <taxon>Dikarya</taxon>
        <taxon>Ascomycota</taxon>
        <taxon>Pezizomycotina</taxon>
        <taxon>Leotiomycetes</taxon>
        <taxon>Helotiales</taxon>
        <taxon>Sclerotiniaceae</taxon>
        <taxon>Botrytis</taxon>
    </lineage>
</organism>
<accession>A0A8H6EDW3</accession>
<dbReference type="AlphaFoldDB" id="A0A8H6EDW3"/>
<sequence length="62" mass="6941">PEVDYPNEPIARETNSRFWWTAEIKATALLSHAIITLRTMALGPLPLVRLAERIGLDEVVAN</sequence>
<evidence type="ECO:0000313" key="2">
    <source>
        <dbReference type="Proteomes" id="UP000531561"/>
    </source>
</evidence>